<evidence type="ECO:0000313" key="1">
    <source>
        <dbReference type="EMBL" id="MPM80353.1"/>
    </source>
</evidence>
<gene>
    <name evidence="1" type="ORF">SDC9_127400</name>
</gene>
<protein>
    <submittedName>
        <fullName evidence="1">Uncharacterized protein</fullName>
    </submittedName>
</protein>
<dbReference type="EMBL" id="VSSQ01029991">
    <property type="protein sequence ID" value="MPM80353.1"/>
    <property type="molecule type" value="Genomic_DNA"/>
</dbReference>
<reference evidence="1" key="1">
    <citation type="submission" date="2019-08" db="EMBL/GenBank/DDBJ databases">
        <authorList>
            <person name="Kucharzyk K."/>
            <person name="Murdoch R.W."/>
            <person name="Higgins S."/>
            <person name="Loffler F."/>
        </authorList>
    </citation>
    <scope>NUCLEOTIDE SEQUENCE</scope>
</reference>
<name>A0A645CTW9_9ZZZZ</name>
<organism evidence="1">
    <name type="scientific">bioreactor metagenome</name>
    <dbReference type="NCBI Taxonomy" id="1076179"/>
    <lineage>
        <taxon>unclassified sequences</taxon>
        <taxon>metagenomes</taxon>
        <taxon>ecological metagenomes</taxon>
    </lineage>
</organism>
<sequence length="74" mass="8215">MDAKTETVSSGNVVAKLTIVAPKINSDIPVFLPIRTVHSINMSAPLVIKRNPIKNKIITKVMLFPPYIYSYSKT</sequence>
<dbReference type="AlphaFoldDB" id="A0A645CTW9"/>
<comment type="caution">
    <text evidence="1">The sequence shown here is derived from an EMBL/GenBank/DDBJ whole genome shotgun (WGS) entry which is preliminary data.</text>
</comment>
<accession>A0A645CTW9</accession>
<proteinExistence type="predicted"/>